<evidence type="ECO:0000313" key="3">
    <source>
        <dbReference type="Proteomes" id="UP000314294"/>
    </source>
</evidence>
<organism evidence="2 3">
    <name type="scientific">Liparis tanakae</name>
    <name type="common">Tanaka's snailfish</name>
    <dbReference type="NCBI Taxonomy" id="230148"/>
    <lineage>
        <taxon>Eukaryota</taxon>
        <taxon>Metazoa</taxon>
        <taxon>Chordata</taxon>
        <taxon>Craniata</taxon>
        <taxon>Vertebrata</taxon>
        <taxon>Euteleostomi</taxon>
        <taxon>Actinopterygii</taxon>
        <taxon>Neopterygii</taxon>
        <taxon>Teleostei</taxon>
        <taxon>Neoteleostei</taxon>
        <taxon>Acanthomorphata</taxon>
        <taxon>Eupercaria</taxon>
        <taxon>Perciformes</taxon>
        <taxon>Cottioidei</taxon>
        <taxon>Cottales</taxon>
        <taxon>Liparidae</taxon>
        <taxon>Liparis</taxon>
    </lineage>
</organism>
<feature type="compositionally biased region" description="Gly residues" evidence="1">
    <location>
        <begin position="49"/>
        <end position="58"/>
    </location>
</feature>
<feature type="compositionally biased region" description="Basic and acidic residues" evidence="1">
    <location>
        <begin position="84"/>
        <end position="94"/>
    </location>
</feature>
<gene>
    <name evidence="2" type="ORF">EYF80_054132</name>
</gene>
<feature type="region of interest" description="Disordered" evidence="1">
    <location>
        <begin position="1"/>
        <end position="113"/>
    </location>
</feature>
<protein>
    <submittedName>
        <fullName evidence="2">Uncharacterized protein</fullName>
    </submittedName>
</protein>
<reference evidence="2 3" key="1">
    <citation type="submission" date="2019-03" db="EMBL/GenBank/DDBJ databases">
        <title>First draft genome of Liparis tanakae, snailfish: a comprehensive survey of snailfish specific genes.</title>
        <authorList>
            <person name="Kim W."/>
            <person name="Song I."/>
            <person name="Jeong J.-H."/>
            <person name="Kim D."/>
            <person name="Kim S."/>
            <person name="Ryu S."/>
            <person name="Song J.Y."/>
            <person name="Lee S.K."/>
        </authorList>
    </citation>
    <scope>NUCLEOTIDE SEQUENCE [LARGE SCALE GENOMIC DNA]</scope>
    <source>
        <tissue evidence="2">Muscle</tissue>
    </source>
</reference>
<sequence>MFLKPASSAASRTCETQRRREQSEFIFSPELERGNEGGREVERWRRWRGGGGGGGGGENNNDGNESTAPASSDHEGLIGHLVRPGKDRGLRSDAPDQSPKVPMTLNASRQLSDMKVETALQRQPGTRCSRNVP</sequence>
<proteinExistence type="predicted"/>
<accession>A0A4Z2F484</accession>
<evidence type="ECO:0000256" key="1">
    <source>
        <dbReference type="SAM" id="MobiDB-lite"/>
    </source>
</evidence>
<feature type="compositionally biased region" description="Basic and acidic residues" evidence="1">
    <location>
        <begin position="30"/>
        <end position="44"/>
    </location>
</feature>
<dbReference type="AlphaFoldDB" id="A0A4Z2F484"/>
<dbReference type="EMBL" id="SRLO01001722">
    <property type="protein sequence ID" value="TNN35710.1"/>
    <property type="molecule type" value="Genomic_DNA"/>
</dbReference>
<comment type="caution">
    <text evidence="2">The sequence shown here is derived from an EMBL/GenBank/DDBJ whole genome shotgun (WGS) entry which is preliminary data.</text>
</comment>
<name>A0A4Z2F484_9TELE</name>
<evidence type="ECO:0000313" key="2">
    <source>
        <dbReference type="EMBL" id="TNN35710.1"/>
    </source>
</evidence>
<dbReference type="Proteomes" id="UP000314294">
    <property type="component" value="Unassembled WGS sequence"/>
</dbReference>
<keyword evidence="3" id="KW-1185">Reference proteome</keyword>